<evidence type="ECO:0000313" key="2">
    <source>
        <dbReference type="Proteomes" id="UP000035068"/>
    </source>
</evidence>
<evidence type="ECO:0000313" key="1">
    <source>
        <dbReference type="EMBL" id="KIH75672.1"/>
    </source>
</evidence>
<keyword evidence="2" id="KW-1185">Reference proteome</keyword>
<protein>
    <recommendedName>
        <fullName evidence="3">Alpha/beta hydrolase</fullName>
    </recommendedName>
</protein>
<dbReference type="PROSITE" id="PS51257">
    <property type="entry name" value="PROKAR_LIPOPROTEIN"/>
    <property type="match status" value="1"/>
</dbReference>
<name>A0A0C2HSF3_9BACT</name>
<dbReference type="InterPro" id="IPR029058">
    <property type="entry name" value="AB_hydrolase_fold"/>
</dbReference>
<dbReference type="EMBL" id="JWJD01000008">
    <property type="protein sequence ID" value="KIH75672.1"/>
    <property type="molecule type" value="Genomic_DNA"/>
</dbReference>
<accession>A0A0C2HSF3</accession>
<sequence length="380" mass="42316">MRFFLFSLLLVLMMNLIGGCSPRRGYEAVLLLGDVSAGEEPSRLKAKTAEPARIQVRIPVAPGFPVAAGFYGADLYLPQEPVKAGMLVVPGVAEEGKDDPRLVAFAYSLARMRFAVLVPELESMHRLEVRAENTDEVAAAFAWFRNRTELVPTGHLGMMAFSYAVGPTLLAAMAPEVGEDVGFAVGVGGYYDLHAVMTFFTTGWFHDGDDWQRGDPNRYGKWVFVEGNLDRLAEEGDRRRFQTMAERRKENLDAPIEDLALGLSEEGKALYRFIVNEDRERVPALIANLPEFLRRDIGALNLADKDLQKLQARLILIHGLDDPIIPHSESRKLKAALPAGQADLFLVRGLMHVDVMPGIIGSWRMWRAVMALLRERDGVR</sequence>
<reference evidence="1 2" key="1">
    <citation type="submission" date="2014-12" db="EMBL/GenBank/DDBJ databases">
        <title>Genomes of Geoalkalibacter ferrihydriticus and Geoalkalibacter subterraneus, two haloalkaliphilic metal-reducing members of the Geobacteraceae.</title>
        <authorList>
            <person name="Badalamenti J.P."/>
            <person name="Torres C.I."/>
            <person name="Krajmalnik-Brown R."/>
            <person name="Bond D.R."/>
        </authorList>
    </citation>
    <scope>NUCLEOTIDE SEQUENCE [LARGE SCALE GENOMIC DNA]</scope>
    <source>
        <strain evidence="1 2">DSM 17813</strain>
    </source>
</reference>
<organism evidence="1 2">
    <name type="scientific">Geoalkalibacter ferrihydriticus DSM 17813</name>
    <dbReference type="NCBI Taxonomy" id="1121915"/>
    <lineage>
        <taxon>Bacteria</taxon>
        <taxon>Pseudomonadati</taxon>
        <taxon>Thermodesulfobacteriota</taxon>
        <taxon>Desulfuromonadia</taxon>
        <taxon>Desulfuromonadales</taxon>
        <taxon>Geoalkalibacteraceae</taxon>
        <taxon>Geoalkalibacter</taxon>
    </lineage>
</organism>
<evidence type="ECO:0008006" key="3">
    <source>
        <dbReference type="Google" id="ProtNLM"/>
    </source>
</evidence>
<comment type="caution">
    <text evidence="1">The sequence shown here is derived from an EMBL/GenBank/DDBJ whole genome shotgun (WGS) entry which is preliminary data.</text>
</comment>
<gene>
    <name evidence="1" type="ORF">GFER_15210</name>
</gene>
<proteinExistence type="predicted"/>
<dbReference type="Proteomes" id="UP000035068">
    <property type="component" value="Unassembled WGS sequence"/>
</dbReference>
<dbReference type="SUPFAM" id="SSF53474">
    <property type="entry name" value="alpha/beta-Hydrolases"/>
    <property type="match status" value="1"/>
</dbReference>
<dbReference type="Gene3D" id="3.40.50.1820">
    <property type="entry name" value="alpha/beta hydrolase"/>
    <property type="match status" value="1"/>
</dbReference>
<dbReference type="RefSeq" id="WP_040100788.1">
    <property type="nucleotide sequence ID" value="NZ_JWJD01000008.1"/>
</dbReference>
<dbReference type="AlphaFoldDB" id="A0A0C2HSF3"/>